<dbReference type="EMBL" id="POUA01000148">
    <property type="protein sequence ID" value="PZG42789.1"/>
    <property type="molecule type" value="Genomic_DNA"/>
</dbReference>
<dbReference type="Proteomes" id="UP000248544">
    <property type="component" value="Unassembled WGS sequence"/>
</dbReference>
<protein>
    <submittedName>
        <fullName evidence="1">Uncharacterized protein</fullName>
    </submittedName>
</protein>
<evidence type="ECO:0000313" key="1">
    <source>
        <dbReference type="EMBL" id="PZG42789.1"/>
    </source>
</evidence>
<gene>
    <name evidence="1" type="ORF">C1I98_19375</name>
</gene>
<organism evidence="1 2">
    <name type="scientific">Spongiactinospora gelatinilytica</name>
    <dbReference type="NCBI Taxonomy" id="2666298"/>
    <lineage>
        <taxon>Bacteria</taxon>
        <taxon>Bacillati</taxon>
        <taxon>Actinomycetota</taxon>
        <taxon>Actinomycetes</taxon>
        <taxon>Streptosporangiales</taxon>
        <taxon>Streptosporangiaceae</taxon>
        <taxon>Spongiactinospora</taxon>
    </lineage>
</organism>
<accession>A0A2W2GJJ3</accession>
<name>A0A2W2GJJ3_9ACTN</name>
<evidence type="ECO:0000313" key="2">
    <source>
        <dbReference type="Proteomes" id="UP000248544"/>
    </source>
</evidence>
<keyword evidence="2" id="KW-1185">Reference proteome</keyword>
<comment type="caution">
    <text evidence="1">The sequence shown here is derived from an EMBL/GenBank/DDBJ whole genome shotgun (WGS) entry which is preliminary data.</text>
</comment>
<proteinExistence type="predicted"/>
<reference evidence="1 2" key="1">
    <citation type="submission" date="2018-01" db="EMBL/GenBank/DDBJ databases">
        <title>Draft genome sequence of Sphaerisporangium sp. 7K107.</title>
        <authorList>
            <person name="Sahin N."/>
            <person name="Saygin H."/>
            <person name="Ay H."/>
        </authorList>
    </citation>
    <scope>NUCLEOTIDE SEQUENCE [LARGE SCALE GENOMIC DNA]</scope>
    <source>
        <strain evidence="1 2">7K107</strain>
    </source>
</reference>
<dbReference type="AlphaFoldDB" id="A0A2W2GJJ3"/>
<sequence>MGPIARFSGTGSAAAVGLAGGVMSELVPAVNVLDTGWLRNTFSVPDLVGQVIVMPVSGRIDDRIKTIGRRGTCRKWGEVCPIGLKIPMNYRGRTEVTLGRAARPGEKYDVMAPIGGPGELHCVPYVGRRVRSVGELLRERGVTSLAYSTGGKRRSQVPGDWYVHEGTLTAPDAALLLVGPDRTPRDTGPKTTGDFC</sequence>